<comment type="subcellular location">
    <subcellularLocation>
        <location evidence="2">Endoplasmic reticulum membrane</location>
        <topology evidence="2">Single-pass type II membrane protein</topology>
    </subcellularLocation>
    <subcellularLocation>
        <location evidence="1">Golgi apparatus membrane</location>
        <topology evidence="1">Single-pass type II membrane protein</topology>
    </subcellularLocation>
</comment>
<evidence type="ECO:0000256" key="2">
    <source>
        <dbReference type="ARBA" id="ARBA00004648"/>
    </source>
</evidence>
<dbReference type="InterPro" id="IPR043538">
    <property type="entry name" value="XYLT"/>
</dbReference>
<keyword evidence="7" id="KW-0256">Endoplasmic reticulum</keyword>
<proteinExistence type="predicted"/>
<keyword evidence="18" id="KW-1185">Reference proteome</keyword>
<organism evidence="17 18">
    <name type="scientific">Paracoccus zhejiangensis</name>
    <dbReference type="NCBI Taxonomy" id="1077935"/>
    <lineage>
        <taxon>Bacteria</taxon>
        <taxon>Pseudomonadati</taxon>
        <taxon>Pseudomonadota</taxon>
        <taxon>Alphaproteobacteria</taxon>
        <taxon>Rhodobacterales</taxon>
        <taxon>Paracoccaceae</taxon>
        <taxon>Paracoccus</taxon>
    </lineage>
</organism>
<dbReference type="KEGG" id="pzh:CX676_15190"/>
<evidence type="ECO:0000256" key="9">
    <source>
        <dbReference type="ARBA" id="ARBA00022989"/>
    </source>
</evidence>
<dbReference type="GO" id="GO:0030158">
    <property type="term" value="F:protein xylosyltransferase activity"/>
    <property type="evidence" value="ECO:0007669"/>
    <property type="project" value="InterPro"/>
</dbReference>
<evidence type="ECO:0000313" key="17">
    <source>
        <dbReference type="EMBL" id="AUH66393.1"/>
    </source>
</evidence>
<keyword evidence="12" id="KW-1015">Disulfide bond</keyword>
<evidence type="ECO:0000313" key="18">
    <source>
        <dbReference type="Proteomes" id="UP000234530"/>
    </source>
</evidence>
<dbReference type="Pfam" id="PF19349">
    <property type="entry name" value="DUF5927"/>
    <property type="match status" value="1"/>
</dbReference>
<dbReference type="GO" id="GO:0050650">
    <property type="term" value="P:chondroitin sulfate proteoglycan biosynthetic process"/>
    <property type="evidence" value="ECO:0007669"/>
    <property type="project" value="TreeGrafter"/>
</dbReference>
<evidence type="ECO:0000256" key="3">
    <source>
        <dbReference type="ARBA" id="ARBA00022676"/>
    </source>
</evidence>
<evidence type="ECO:0000256" key="5">
    <source>
        <dbReference type="ARBA" id="ARBA00022692"/>
    </source>
</evidence>
<dbReference type="EMBL" id="CP025430">
    <property type="protein sequence ID" value="AUH66393.1"/>
    <property type="molecule type" value="Genomic_DNA"/>
</dbReference>
<dbReference type="GO" id="GO:0046872">
    <property type="term" value="F:metal ion binding"/>
    <property type="evidence" value="ECO:0007669"/>
    <property type="project" value="UniProtKB-KW"/>
</dbReference>
<keyword evidence="4 17" id="KW-0808">Transferase</keyword>
<feature type="domain" description="DUF5927" evidence="16">
    <location>
        <begin position="266"/>
        <end position="552"/>
    </location>
</feature>
<keyword evidence="13" id="KW-0325">Glycoprotein</keyword>
<accession>A0A2H5F4B8</accession>
<evidence type="ECO:0000256" key="4">
    <source>
        <dbReference type="ARBA" id="ARBA00022679"/>
    </source>
</evidence>
<evidence type="ECO:0000256" key="12">
    <source>
        <dbReference type="ARBA" id="ARBA00023157"/>
    </source>
</evidence>
<dbReference type="InterPro" id="IPR003406">
    <property type="entry name" value="Glyco_trans_14"/>
</dbReference>
<protein>
    <recommendedName>
        <fullName evidence="14">Peptide O-xylosyltransferase</fullName>
    </recommendedName>
</protein>
<name>A0A2H5F4B8_9RHOB</name>
<evidence type="ECO:0000259" key="16">
    <source>
        <dbReference type="Pfam" id="PF19349"/>
    </source>
</evidence>
<sequence length="557" mass="61979">MQLGVVLLCHDRLDMAARMAQIWAEGGAAVMVHVDARVAASDHEAMVQALKDQPLIAFSPRRACNWGRFDLVQATQDASRQLLDQQPAVSHVYLASGSCLPLRPVAELTDYLRRHPTRDHIESVAVADAFWAMGGLNEERFTRYFPFDWRHQRWRFDRFLDLQRWLGVRRQLPAGLVPHLGSQWWCLTRTTLEAILTDPQRADYDRFFRLAWIPDESYFQTLARKHSPEIESRSLTLARFDLKGKPYLLYDDHRQLLEASGAFVARKVWPGATGLMDHFPQASAAGTSDRHPDPRGIDQLFAQAAARRARGRPGLRSQGRFPSKGSENQRTAAPYALFQGFDAVIPGFEDWLAGQLDADVHGHLFHPDRAEFAGRPDVGPGALSSNPTLRDYHPEAFLASLIRSGSRMQVFQHGPGDDPGPNGFIASDANARLSVITGAWVVPLFRAALPLVEIRRTAALLQRAEIEQVTILSSPSVRAQVQIWDLADFVARPEVILAEALGPIDPVLSRTQRPLPPIPDLSGLGDFLQRLRNAGLRPALTGSFPPTDASTEEGPTP</sequence>
<evidence type="ECO:0000256" key="14">
    <source>
        <dbReference type="ARBA" id="ARBA00042865"/>
    </source>
</evidence>
<dbReference type="GO" id="GO:0016020">
    <property type="term" value="C:membrane"/>
    <property type="evidence" value="ECO:0007669"/>
    <property type="project" value="InterPro"/>
</dbReference>
<dbReference type="InterPro" id="IPR045971">
    <property type="entry name" value="DUF5927"/>
</dbReference>
<keyword evidence="11" id="KW-0472">Membrane</keyword>
<evidence type="ECO:0000256" key="11">
    <source>
        <dbReference type="ARBA" id="ARBA00023136"/>
    </source>
</evidence>
<dbReference type="OrthoDB" id="7943907at2"/>
<keyword evidence="8" id="KW-0735">Signal-anchor</keyword>
<evidence type="ECO:0000256" key="15">
    <source>
        <dbReference type="SAM" id="MobiDB-lite"/>
    </source>
</evidence>
<evidence type="ECO:0000256" key="6">
    <source>
        <dbReference type="ARBA" id="ARBA00022723"/>
    </source>
</evidence>
<dbReference type="PANTHER" id="PTHR46025">
    <property type="entry name" value="XYLOSYLTRANSFERASE OXT"/>
    <property type="match status" value="1"/>
</dbReference>
<keyword evidence="3" id="KW-0328">Glycosyltransferase</keyword>
<evidence type="ECO:0000256" key="8">
    <source>
        <dbReference type="ARBA" id="ARBA00022968"/>
    </source>
</evidence>
<dbReference type="Proteomes" id="UP000234530">
    <property type="component" value="Chromosome"/>
</dbReference>
<reference evidence="17 18" key="1">
    <citation type="journal article" date="2013" name="Antonie Van Leeuwenhoek">
        <title>Paracoccus zhejiangensis sp. nov., isolated from activated sludge in wastewater-treatment system.</title>
        <authorList>
            <person name="Wu Z.G."/>
            <person name="Zhang D.F."/>
            <person name="Liu Y.L."/>
            <person name="Wang F."/>
            <person name="Jiang X."/>
            <person name="Li C."/>
            <person name="Li S.P."/>
            <person name="Hong Q."/>
            <person name="Li W.J."/>
        </authorList>
    </citation>
    <scope>NUCLEOTIDE SEQUENCE [LARGE SCALE GENOMIC DNA]</scope>
    <source>
        <strain evidence="17 18">J6</strain>
    </source>
</reference>
<dbReference type="GO" id="GO:0015012">
    <property type="term" value="P:heparan sulfate proteoglycan biosynthetic process"/>
    <property type="evidence" value="ECO:0007669"/>
    <property type="project" value="TreeGrafter"/>
</dbReference>
<keyword evidence="10" id="KW-0333">Golgi apparatus</keyword>
<evidence type="ECO:0000256" key="7">
    <source>
        <dbReference type="ARBA" id="ARBA00022824"/>
    </source>
</evidence>
<feature type="region of interest" description="Disordered" evidence="15">
    <location>
        <begin position="538"/>
        <end position="557"/>
    </location>
</feature>
<dbReference type="PANTHER" id="PTHR46025:SF3">
    <property type="entry name" value="XYLOSYLTRANSFERASE OXT"/>
    <property type="match status" value="1"/>
</dbReference>
<keyword evidence="6" id="KW-0479">Metal-binding</keyword>
<keyword evidence="9" id="KW-1133">Transmembrane helix</keyword>
<dbReference type="AlphaFoldDB" id="A0A2H5F4B8"/>
<evidence type="ECO:0000256" key="10">
    <source>
        <dbReference type="ARBA" id="ARBA00023034"/>
    </source>
</evidence>
<evidence type="ECO:0000256" key="13">
    <source>
        <dbReference type="ARBA" id="ARBA00023180"/>
    </source>
</evidence>
<evidence type="ECO:0000256" key="1">
    <source>
        <dbReference type="ARBA" id="ARBA00004323"/>
    </source>
</evidence>
<dbReference type="Pfam" id="PF02485">
    <property type="entry name" value="Branch"/>
    <property type="match status" value="1"/>
</dbReference>
<gene>
    <name evidence="17" type="ORF">CX676_15190</name>
</gene>
<keyword evidence="5" id="KW-0812">Transmembrane</keyword>